<feature type="domain" description="tRNA-guanine(15) transglycosylase-like" evidence="7">
    <location>
        <begin position="32"/>
        <end position="384"/>
    </location>
</feature>
<keyword evidence="1 6" id="KW-0328">Glycosyltransferase</keyword>
<reference evidence="9" key="1">
    <citation type="submission" date="2017-06" db="EMBL/GenBank/DDBJ databases">
        <authorList>
            <person name="Varghese N."/>
            <person name="Submissions S."/>
        </authorList>
    </citation>
    <scope>NUCLEOTIDE SEQUENCE [LARGE SCALE GENOMIC DNA]</scope>
    <source>
        <strain evidence="9">JAD2</strain>
    </source>
</reference>
<dbReference type="FunFam" id="3.20.20.105:FF:000001">
    <property type="entry name" value="Queuine tRNA-ribosyltransferase"/>
    <property type="match status" value="1"/>
</dbReference>
<comment type="pathway">
    <text evidence="6">tRNA modification; tRNA-queuosine biosynthesis.</text>
</comment>
<dbReference type="GO" id="GO:0005829">
    <property type="term" value="C:cytosol"/>
    <property type="evidence" value="ECO:0007669"/>
    <property type="project" value="TreeGrafter"/>
</dbReference>
<feature type="binding site" evidence="6">
    <location>
        <position position="325"/>
    </location>
    <ligand>
        <name>Zn(2+)</name>
        <dbReference type="ChEBI" id="CHEBI:29105"/>
    </ligand>
</feature>
<evidence type="ECO:0000256" key="2">
    <source>
        <dbReference type="ARBA" id="ARBA00022679"/>
    </source>
</evidence>
<dbReference type="EC" id="2.4.2.29" evidence="6"/>
<dbReference type="EMBL" id="FYEK01000027">
    <property type="protein sequence ID" value="SNB64337.1"/>
    <property type="molecule type" value="Genomic_DNA"/>
</dbReference>
<dbReference type="FunCoup" id="A0A212QX79">
    <property type="interactions" value="438"/>
</dbReference>
<dbReference type="UniPathway" id="UPA00392"/>
<feature type="binding site" evidence="6">
    <location>
        <position position="164"/>
    </location>
    <ligand>
        <name>substrate</name>
    </ligand>
</feature>
<keyword evidence="6" id="KW-0862">Zinc</keyword>
<keyword evidence="6" id="KW-0479">Metal-binding</keyword>
<feature type="active site" description="Nucleophile" evidence="6">
    <location>
        <position position="282"/>
    </location>
</feature>
<feature type="binding site" evidence="6">
    <location>
        <position position="322"/>
    </location>
    <ligand>
        <name>Zn(2+)</name>
        <dbReference type="ChEBI" id="CHEBI:29105"/>
    </ligand>
</feature>
<evidence type="ECO:0000313" key="9">
    <source>
        <dbReference type="Proteomes" id="UP000197025"/>
    </source>
</evidence>
<dbReference type="AlphaFoldDB" id="A0A212QX79"/>
<feature type="active site" description="Proton acceptor" evidence="6">
    <location>
        <position position="110"/>
    </location>
</feature>
<feature type="region of interest" description="RNA binding; important for wobble base 34 recognition" evidence="6">
    <location>
        <begin position="287"/>
        <end position="291"/>
    </location>
</feature>
<dbReference type="PANTHER" id="PTHR46499">
    <property type="entry name" value="QUEUINE TRNA-RIBOSYLTRANSFERASE"/>
    <property type="match status" value="1"/>
</dbReference>
<comment type="similarity">
    <text evidence="6">Belongs to the queuine tRNA-ribosyltransferase family.</text>
</comment>
<keyword evidence="4 6" id="KW-0671">Queuosine biosynthesis</keyword>
<protein>
    <recommendedName>
        <fullName evidence="6">Queuine tRNA-ribosyltransferase</fullName>
        <ecNumber evidence="6">2.4.2.29</ecNumber>
    </recommendedName>
    <alternativeName>
        <fullName evidence="6">Guanine insertion enzyme</fullName>
    </alternativeName>
    <alternativeName>
        <fullName evidence="6">tRNA-guanine transglycosylase</fullName>
    </alternativeName>
</protein>
<feature type="binding site" evidence="6">
    <location>
        <position position="351"/>
    </location>
    <ligand>
        <name>Zn(2+)</name>
        <dbReference type="ChEBI" id="CHEBI:29105"/>
    </ligand>
</feature>
<dbReference type="Pfam" id="PF01702">
    <property type="entry name" value="TGT"/>
    <property type="match status" value="1"/>
</dbReference>
<comment type="cofactor">
    <cofactor evidence="6">
        <name>Zn(2+)</name>
        <dbReference type="ChEBI" id="CHEBI:29105"/>
    </cofactor>
    <text evidence="6">Binds 1 zinc ion per subunit.</text>
</comment>
<dbReference type="GO" id="GO:0046872">
    <property type="term" value="F:metal ion binding"/>
    <property type="evidence" value="ECO:0007669"/>
    <property type="project" value="UniProtKB-KW"/>
</dbReference>
<feature type="binding site" evidence="6">
    <location>
        <begin position="110"/>
        <end position="114"/>
    </location>
    <ligand>
        <name>substrate</name>
    </ligand>
</feature>
<dbReference type="Gene3D" id="3.20.20.105">
    <property type="entry name" value="Queuine tRNA-ribosyltransferase-like"/>
    <property type="match status" value="1"/>
</dbReference>
<evidence type="ECO:0000256" key="5">
    <source>
        <dbReference type="ARBA" id="ARBA00050112"/>
    </source>
</evidence>
<dbReference type="NCBIfam" id="TIGR00449">
    <property type="entry name" value="tgt_general"/>
    <property type="match status" value="1"/>
</dbReference>
<evidence type="ECO:0000256" key="4">
    <source>
        <dbReference type="ARBA" id="ARBA00022785"/>
    </source>
</evidence>
<evidence type="ECO:0000256" key="3">
    <source>
        <dbReference type="ARBA" id="ARBA00022694"/>
    </source>
</evidence>
<dbReference type="SUPFAM" id="SSF51713">
    <property type="entry name" value="tRNA-guanine transglycosylase"/>
    <property type="match status" value="1"/>
</dbReference>
<dbReference type="Proteomes" id="UP000197025">
    <property type="component" value="Unassembled WGS sequence"/>
</dbReference>
<proteinExistence type="inferred from homology"/>
<feature type="region of interest" description="RNA binding" evidence="6">
    <location>
        <begin position="263"/>
        <end position="269"/>
    </location>
</feature>
<dbReference type="GO" id="GO:0008616">
    <property type="term" value="P:tRNA queuosine(34) biosynthetic process"/>
    <property type="evidence" value="ECO:0007669"/>
    <property type="project" value="UniProtKB-UniRule"/>
</dbReference>
<comment type="subunit">
    <text evidence="6">Homodimer. Within each dimer, one monomer is responsible for RNA recognition and catalysis, while the other monomer binds to the replacement base PreQ1.</text>
</comment>
<dbReference type="InterPro" id="IPR050076">
    <property type="entry name" value="ArchSynthase1/Queuine_TRR"/>
</dbReference>
<dbReference type="InterPro" id="IPR036511">
    <property type="entry name" value="TGT-like_sf"/>
</dbReference>
<feature type="binding site" evidence="6">
    <location>
        <position position="205"/>
    </location>
    <ligand>
        <name>substrate</name>
    </ligand>
</feature>
<evidence type="ECO:0000259" key="7">
    <source>
        <dbReference type="Pfam" id="PF01702"/>
    </source>
</evidence>
<dbReference type="HAMAP" id="MF_00168">
    <property type="entry name" value="Q_tRNA_Tgt"/>
    <property type="match status" value="1"/>
</dbReference>
<gene>
    <name evidence="6" type="primary">tgt</name>
    <name evidence="8" type="ORF">SAMN02746019_00008110</name>
</gene>
<feature type="binding site" evidence="6">
    <location>
        <position position="232"/>
    </location>
    <ligand>
        <name>substrate</name>
    </ligand>
</feature>
<evidence type="ECO:0000256" key="1">
    <source>
        <dbReference type="ARBA" id="ARBA00022676"/>
    </source>
</evidence>
<comment type="catalytic activity">
    <reaction evidence="5 6">
        <text>7-aminomethyl-7-carbaguanine + guanosine(34) in tRNA = 7-aminomethyl-7-carbaguanosine(34) in tRNA + guanine</text>
        <dbReference type="Rhea" id="RHEA:24104"/>
        <dbReference type="Rhea" id="RHEA-COMP:10341"/>
        <dbReference type="Rhea" id="RHEA-COMP:10342"/>
        <dbReference type="ChEBI" id="CHEBI:16235"/>
        <dbReference type="ChEBI" id="CHEBI:58703"/>
        <dbReference type="ChEBI" id="CHEBI:74269"/>
        <dbReference type="ChEBI" id="CHEBI:82833"/>
        <dbReference type="EC" id="2.4.2.29"/>
    </reaction>
</comment>
<dbReference type="GO" id="GO:0008479">
    <property type="term" value="F:tRNA-guanosine(34) queuine transglycosylase activity"/>
    <property type="evidence" value="ECO:0007669"/>
    <property type="project" value="UniProtKB-UniRule"/>
</dbReference>
<dbReference type="InterPro" id="IPR004803">
    <property type="entry name" value="TGT"/>
</dbReference>
<keyword evidence="9" id="KW-1185">Reference proteome</keyword>
<dbReference type="NCBIfam" id="TIGR00430">
    <property type="entry name" value="Q_tRNA_tgt"/>
    <property type="match status" value="1"/>
</dbReference>
<organism evidence="8 9">
    <name type="scientific">Thermoflexus hugenholtzii JAD2</name>
    <dbReference type="NCBI Taxonomy" id="877466"/>
    <lineage>
        <taxon>Bacteria</taxon>
        <taxon>Bacillati</taxon>
        <taxon>Chloroflexota</taxon>
        <taxon>Thermoflexia</taxon>
        <taxon>Thermoflexales</taxon>
        <taxon>Thermoflexaceae</taxon>
        <taxon>Thermoflexus</taxon>
    </lineage>
</organism>
<name>A0A212QX79_9CHLR</name>
<keyword evidence="3 6" id="KW-0819">tRNA processing</keyword>
<dbReference type="InterPro" id="IPR002616">
    <property type="entry name" value="tRNA_ribo_trans-like"/>
</dbReference>
<evidence type="ECO:0000256" key="6">
    <source>
        <dbReference type="HAMAP-Rule" id="MF_00168"/>
    </source>
</evidence>
<sequence length="393" mass="43989">MRSAQPEPWQSSGDETMRAEPIRFTLLARDGRARAGFLDTPHGRIPTPCFAPVGTQGAVKTVPAWDLEALGAKLILANTYHLYLRPGDERIARLGGLHRFMGWDGPILTDSGGFQIFSLQGLREVDDDGVTFRSHLDGSLHRFTPEKAIRIQENLGADLIMCLDECPPPLDYDYNVRALERTHRWAERCRAAHTRPDQALFGIVQGGVFEDLRTRSARFLIGLDFPGYAIGGLSVGEPKALTYRVLELMDALLPEEKPRYLMGVGTLLDFVEAVARGVDLFDCVMPTRVARHGTAITRTGRLNLRNALYAEDPRPIDETCGCPTCGRFSRAYLRHLFNVGEPLAMYLTTLHNLYTMFRFMEDMRQAILEGRFAEFRAAVLEAHAALAPEEADR</sequence>
<dbReference type="PANTHER" id="PTHR46499:SF1">
    <property type="entry name" value="QUEUINE TRNA-RIBOSYLTRANSFERASE"/>
    <property type="match status" value="1"/>
</dbReference>
<keyword evidence="2 6" id="KW-0808">Transferase</keyword>
<evidence type="ECO:0000313" key="8">
    <source>
        <dbReference type="EMBL" id="SNB64337.1"/>
    </source>
</evidence>
<comment type="function">
    <text evidence="6">Catalyzes the base-exchange of a guanine (G) residue with the queuine precursor 7-aminomethyl-7-deazaguanine (PreQ1) at position 34 (anticodon wobble position) in tRNAs with GU(N) anticodons (tRNA-Asp, -Asn, -His and -Tyr). Catalysis occurs through a double-displacement mechanism. The nucleophile active site attacks the C1' of nucleotide 34 to detach the guanine base from the RNA, forming a covalent enzyme-RNA intermediate. The proton acceptor active site deprotonates the incoming PreQ1, allowing a nucleophilic attack on the C1' of the ribose to form the product. After dissociation, two additional enzymatic reactions on the tRNA convert PreQ1 to queuine (Q), resulting in the hypermodified nucleoside queuosine (7-(((4,5-cis-dihydroxy-2-cyclopenten-1-yl)amino)methyl)-7-deazaguanosine).</text>
</comment>
<dbReference type="InParanoid" id="A0A212QX79"/>
<feature type="binding site" evidence="6">
    <location>
        <position position="320"/>
    </location>
    <ligand>
        <name>Zn(2+)</name>
        <dbReference type="ChEBI" id="CHEBI:29105"/>
    </ligand>
</feature>
<accession>A0A212QX79</accession>